<dbReference type="EMBL" id="BAABXL010000001">
    <property type="protein sequence ID" value="GAA6270209.1"/>
    <property type="molecule type" value="Genomic_DNA"/>
</dbReference>
<keyword evidence="10" id="KW-1185">Reference proteome</keyword>
<reference evidence="9 10" key="1">
    <citation type="submission" date="2024-04" db="EMBL/GenBank/DDBJ databases">
        <title>Defined microbial consortia suppress multidrug-resistant proinflammatory Enterobacteriaceae via ecological control.</title>
        <authorList>
            <person name="Furuichi M."/>
            <person name="Kawaguchi T."/>
            <person name="Pust M."/>
            <person name="Yasuma K."/>
            <person name="Plichta D."/>
            <person name="Hasegawa N."/>
            <person name="Ohya T."/>
            <person name="Bhattarai S."/>
            <person name="Sasajima S."/>
            <person name="Aoto Y."/>
            <person name="Tuganbaev T."/>
            <person name="Yaginuma M."/>
            <person name="Ueda M."/>
            <person name="Okahashi N."/>
            <person name="Amafuji K."/>
            <person name="Kiridooshi Y."/>
            <person name="Sugita K."/>
            <person name="Strazar M."/>
            <person name="Skelly A."/>
            <person name="Suda W."/>
            <person name="Hattori M."/>
            <person name="Nakamoto N."/>
            <person name="Caballero S."/>
            <person name="Norman J."/>
            <person name="Olle B."/>
            <person name="Tanoue T."/>
            <person name="Arita M."/>
            <person name="Bucci V."/>
            <person name="Atarashi K."/>
            <person name="Xavier R."/>
            <person name="Honda K."/>
        </authorList>
    </citation>
    <scope>NUCLEOTIDE SEQUENCE [LARGE SCALE GENOMIC DNA]</scope>
    <source>
        <strain evidence="10">f13</strain>
    </source>
</reference>
<dbReference type="Gene3D" id="1.10.150.130">
    <property type="match status" value="1"/>
</dbReference>
<organism evidence="9 10">
    <name type="scientific">Enterocloster alcoholdehydrogenati</name>
    <dbReference type="NCBI Taxonomy" id="2547410"/>
    <lineage>
        <taxon>Bacteria</taxon>
        <taxon>Bacillati</taxon>
        <taxon>Bacillota</taxon>
        <taxon>Clostridia</taxon>
        <taxon>Lachnospirales</taxon>
        <taxon>Lachnospiraceae</taxon>
        <taxon>Enterocloster</taxon>
    </lineage>
</organism>
<dbReference type="InterPro" id="IPR011010">
    <property type="entry name" value="DNA_brk_join_enz"/>
</dbReference>
<evidence type="ECO:0000256" key="5">
    <source>
        <dbReference type="ARBA" id="ARBA00023172"/>
    </source>
</evidence>
<name>A0ABQ0B1P5_9FIRM</name>
<evidence type="ECO:0000256" key="2">
    <source>
        <dbReference type="ARBA" id="ARBA00008857"/>
    </source>
</evidence>
<dbReference type="InterPro" id="IPR013762">
    <property type="entry name" value="Integrase-like_cat_sf"/>
</dbReference>
<dbReference type="Pfam" id="PF13495">
    <property type="entry name" value="Phage_int_SAM_4"/>
    <property type="match status" value="1"/>
</dbReference>
<evidence type="ECO:0000256" key="3">
    <source>
        <dbReference type="ARBA" id="ARBA00022908"/>
    </source>
</evidence>
<comment type="caution">
    <text evidence="9">The sequence shown here is derived from an EMBL/GenBank/DDBJ whole genome shotgun (WGS) entry which is preliminary data.</text>
</comment>
<dbReference type="InterPro" id="IPR050090">
    <property type="entry name" value="Tyrosine_recombinase_XerCD"/>
</dbReference>
<evidence type="ECO:0000259" key="8">
    <source>
        <dbReference type="PROSITE" id="PS51900"/>
    </source>
</evidence>
<evidence type="ECO:0000313" key="9">
    <source>
        <dbReference type="EMBL" id="GAA6270209.1"/>
    </source>
</evidence>
<protein>
    <submittedName>
        <fullName evidence="9">Site-specific tyrosine recombinase XerD</fullName>
    </submittedName>
</protein>
<dbReference type="InterPro" id="IPR002104">
    <property type="entry name" value="Integrase_catalytic"/>
</dbReference>
<dbReference type="PANTHER" id="PTHR30349:SF41">
    <property type="entry name" value="INTEGRASE_RECOMBINASE PROTEIN MJ0367-RELATED"/>
    <property type="match status" value="1"/>
</dbReference>
<dbReference type="PROSITE" id="PS51900">
    <property type="entry name" value="CB"/>
    <property type="match status" value="1"/>
</dbReference>
<evidence type="ECO:0000256" key="6">
    <source>
        <dbReference type="PROSITE-ProRule" id="PRU01248"/>
    </source>
</evidence>
<evidence type="ECO:0000259" key="7">
    <source>
        <dbReference type="PROSITE" id="PS51898"/>
    </source>
</evidence>
<dbReference type="SUPFAM" id="SSF56349">
    <property type="entry name" value="DNA breaking-rejoining enzymes"/>
    <property type="match status" value="1"/>
</dbReference>
<evidence type="ECO:0000256" key="1">
    <source>
        <dbReference type="ARBA" id="ARBA00003283"/>
    </source>
</evidence>
<feature type="domain" description="Core-binding (CB)" evidence="8">
    <location>
        <begin position="13"/>
        <end position="97"/>
    </location>
</feature>
<feature type="domain" description="Tyr recombinase" evidence="7">
    <location>
        <begin position="115"/>
        <end position="295"/>
    </location>
</feature>
<gene>
    <name evidence="9" type="primary">xerD_4</name>
    <name evidence="9" type="ORF">F130042H8_32690</name>
</gene>
<dbReference type="Proteomes" id="UP001600894">
    <property type="component" value="Unassembled WGS sequence"/>
</dbReference>
<comment type="function">
    <text evidence="1">Site-specific tyrosine recombinase, which acts by catalyzing the cutting and rejoining of the recombining DNA molecules.</text>
</comment>
<dbReference type="CDD" id="cd00397">
    <property type="entry name" value="DNA_BRE_C"/>
    <property type="match status" value="1"/>
</dbReference>
<dbReference type="Pfam" id="PF00589">
    <property type="entry name" value="Phage_integrase"/>
    <property type="match status" value="1"/>
</dbReference>
<dbReference type="PROSITE" id="PS51898">
    <property type="entry name" value="TYR_RECOMBINASE"/>
    <property type="match status" value="1"/>
</dbReference>
<dbReference type="PANTHER" id="PTHR30349">
    <property type="entry name" value="PHAGE INTEGRASE-RELATED"/>
    <property type="match status" value="1"/>
</dbReference>
<dbReference type="RefSeq" id="WP_390470838.1">
    <property type="nucleotide sequence ID" value="NZ_BAABXL010000001.1"/>
</dbReference>
<keyword evidence="4 6" id="KW-0238">DNA-binding</keyword>
<dbReference type="Gene3D" id="1.10.443.10">
    <property type="entry name" value="Intergrase catalytic core"/>
    <property type="match status" value="1"/>
</dbReference>
<keyword evidence="5" id="KW-0233">DNA recombination</keyword>
<proteinExistence type="inferred from homology"/>
<dbReference type="InterPro" id="IPR044068">
    <property type="entry name" value="CB"/>
</dbReference>
<evidence type="ECO:0000256" key="4">
    <source>
        <dbReference type="ARBA" id="ARBA00023125"/>
    </source>
</evidence>
<sequence>MRQRISMKKTTEMTLKEAYELFERKGRVRNLSENTLNTYKYHFDALCRCIDENRMVHTITQNEVDEFILYLKNECKVKSVTINSYLRTIRVFLYFCTDSGYMPAFRIGMVKEEKKIKETYTTEELERLLEKPDISKCRFSEYRAWVFENFLVATGMRISSALNVKIKDLDFTEYTIFIRKTKNRKQQVIPLSYTLAEILREYLEIREGDEDSYAFCNDFGEKGNRRTYQQLIQRYNLSRNVNKTSCHLFRHTFAKNWILAGGDIFRLQKILGHYDLEMTKEYLAMFGQDLQMDFEKFNPLDRLKKNKSIIRM</sequence>
<dbReference type="InterPro" id="IPR010998">
    <property type="entry name" value="Integrase_recombinase_N"/>
</dbReference>
<evidence type="ECO:0000313" key="10">
    <source>
        <dbReference type="Proteomes" id="UP001600894"/>
    </source>
</evidence>
<comment type="similarity">
    <text evidence="2">Belongs to the 'phage' integrase family.</text>
</comment>
<dbReference type="InterPro" id="IPR004107">
    <property type="entry name" value="Integrase_SAM-like_N"/>
</dbReference>
<accession>A0ABQ0B1P5</accession>
<keyword evidence="3" id="KW-0229">DNA integration</keyword>